<dbReference type="AlphaFoldDB" id="A0A354YWT3"/>
<evidence type="ECO:0000259" key="1">
    <source>
        <dbReference type="Pfam" id="PF18894"/>
    </source>
</evidence>
<sequence length="184" mass="21387">MAEGARHLVVVEEFGGKYLINEAYRPIAEGLIDKYKELNHLAAGSFLFIDNISDTGKSWNKMRYATTNKIPAKWSDAIYQLTNTRFDYYIEFFKTNIEQMAKEQIVALVYHELRHVDPDGNMKHHDVEDWVEMVDKLGPNWADTKARIPNLLDMDINWDNIKSQPNLFESYTKLQLVKGEDGNE</sequence>
<dbReference type="InterPro" id="IPR043998">
    <property type="entry name" value="Put_Metallopep"/>
</dbReference>
<dbReference type="EMBL" id="DNZF01000170">
    <property type="protein sequence ID" value="HBK53805.1"/>
    <property type="molecule type" value="Genomic_DNA"/>
</dbReference>
<feature type="domain" description="Putative phage metallopeptidase" evidence="1">
    <location>
        <begin position="18"/>
        <end position="143"/>
    </location>
</feature>
<dbReference type="Pfam" id="PF18894">
    <property type="entry name" value="PhageMetallopep"/>
    <property type="match status" value="1"/>
</dbReference>
<evidence type="ECO:0000313" key="3">
    <source>
        <dbReference type="Proteomes" id="UP000263273"/>
    </source>
</evidence>
<proteinExistence type="predicted"/>
<accession>A0A354YWT3</accession>
<name>A0A354YWT3_9FIRM</name>
<protein>
    <recommendedName>
        <fullName evidence="1">Putative phage metallopeptidase domain-containing protein</fullName>
    </recommendedName>
</protein>
<organism evidence="2 3">
    <name type="scientific">Syntrophomonas wolfei</name>
    <dbReference type="NCBI Taxonomy" id="863"/>
    <lineage>
        <taxon>Bacteria</taxon>
        <taxon>Bacillati</taxon>
        <taxon>Bacillota</taxon>
        <taxon>Clostridia</taxon>
        <taxon>Eubacteriales</taxon>
        <taxon>Syntrophomonadaceae</taxon>
        <taxon>Syntrophomonas</taxon>
    </lineage>
</organism>
<evidence type="ECO:0000313" key="2">
    <source>
        <dbReference type="EMBL" id="HBK53805.1"/>
    </source>
</evidence>
<reference evidence="2 3" key="1">
    <citation type="journal article" date="2018" name="Nat. Biotechnol.">
        <title>A standardized bacterial taxonomy based on genome phylogeny substantially revises the tree of life.</title>
        <authorList>
            <person name="Parks D.H."/>
            <person name="Chuvochina M."/>
            <person name="Waite D.W."/>
            <person name="Rinke C."/>
            <person name="Skarshewski A."/>
            <person name="Chaumeil P.A."/>
            <person name="Hugenholtz P."/>
        </authorList>
    </citation>
    <scope>NUCLEOTIDE SEQUENCE [LARGE SCALE GENOMIC DNA]</scope>
    <source>
        <strain evidence="2">UBA10948</strain>
    </source>
</reference>
<comment type="caution">
    <text evidence="2">The sequence shown here is derived from an EMBL/GenBank/DDBJ whole genome shotgun (WGS) entry which is preliminary data.</text>
</comment>
<dbReference type="Proteomes" id="UP000263273">
    <property type="component" value="Unassembled WGS sequence"/>
</dbReference>
<gene>
    <name evidence="2" type="ORF">DDZ44_07715</name>
</gene>